<evidence type="ECO:0000259" key="1">
    <source>
        <dbReference type="PROSITE" id="PS51449"/>
    </source>
</evidence>
<dbReference type="AlphaFoldDB" id="A0A2T4S5M5"/>
<dbReference type="Gene3D" id="3.40.50.12160">
    <property type="entry name" value="Methylthiotransferase, N-terminal domain"/>
    <property type="match status" value="1"/>
</dbReference>
<feature type="domain" description="MTTase N-terminal" evidence="1">
    <location>
        <begin position="2"/>
        <end position="45"/>
    </location>
</feature>
<dbReference type="PROSITE" id="PS51449">
    <property type="entry name" value="MTTASE_N"/>
    <property type="match status" value="1"/>
</dbReference>
<dbReference type="InterPro" id="IPR038135">
    <property type="entry name" value="Methylthiotransferase_N_sf"/>
</dbReference>
<name>A0A2T4S5M5_9STAP</name>
<dbReference type="Proteomes" id="UP000240400">
    <property type="component" value="Unassembled WGS sequence"/>
</dbReference>
<organism evidence="2 3">
    <name type="scientific">Staphylococcus nepalensis</name>
    <dbReference type="NCBI Taxonomy" id="214473"/>
    <lineage>
        <taxon>Bacteria</taxon>
        <taxon>Bacillati</taxon>
        <taxon>Bacillota</taxon>
        <taxon>Bacilli</taxon>
        <taxon>Bacillales</taxon>
        <taxon>Staphylococcaceae</taxon>
        <taxon>Staphylococcus</taxon>
    </lineage>
</organism>
<dbReference type="InterPro" id="IPR013848">
    <property type="entry name" value="Methylthiotransferase_N"/>
</dbReference>
<dbReference type="Pfam" id="PF00919">
    <property type="entry name" value="UPF0004"/>
    <property type="match status" value="1"/>
</dbReference>
<evidence type="ECO:0000313" key="2">
    <source>
        <dbReference type="EMBL" id="PTK45160.1"/>
    </source>
</evidence>
<accession>A0A2T4S5M5</accession>
<evidence type="ECO:0000313" key="3">
    <source>
        <dbReference type="Proteomes" id="UP000240400"/>
    </source>
</evidence>
<reference evidence="2 3" key="1">
    <citation type="journal article" date="2016" name="Front. Microbiol.">
        <title>Comprehensive Phylogenetic Analysis of Bovine Non-aureus Staphylococci Species Based on Whole-Genome Sequencing.</title>
        <authorList>
            <person name="Naushad S."/>
            <person name="Barkema H.W."/>
            <person name="Luby C."/>
            <person name="Condas L.A."/>
            <person name="Nobrega D.B."/>
            <person name="Carson D.A."/>
            <person name="De Buck J."/>
        </authorList>
    </citation>
    <scope>NUCLEOTIDE SEQUENCE [LARGE SCALE GENOMIC DNA]</scope>
    <source>
        <strain evidence="2 3">SNUC 4337</strain>
    </source>
</reference>
<dbReference type="EMBL" id="PZHR01000648">
    <property type="protein sequence ID" value="PTK45160.1"/>
    <property type="molecule type" value="Genomic_DNA"/>
</dbReference>
<dbReference type="GO" id="GO:0035596">
    <property type="term" value="F:methylthiotransferase activity"/>
    <property type="evidence" value="ECO:0007669"/>
    <property type="project" value="InterPro"/>
</dbReference>
<protein>
    <submittedName>
        <fullName evidence="2">tRNA (N(6)-L-threonylcarbamoyladenosine(37)-C(2))-methylthiotransferase MtaB</fullName>
    </submittedName>
</protein>
<keyword evidence="2" id="KW-0808">Transferase</keyword>
<dbReference type="GO" id="GO:0051539">
    <property type="term" value="F:4 iron, 4 sulfur cluster binding"/>
    <property type="evidence" value="ECO:0007669"/>
    <property type="project" value="UniProtKB-KW"/>
</dbReference>
<proteinExistence type="predicted"/>
<comment type="caution">
    <text evidence="2">The sequence shown here is derived from an EMBL/GenBank/DDBJ whole genome shotgun (WGS) entry which is preliminary data.</text>
</comment>
<dbReference type="GO" id="GO:0046872">
    <property type="term" value="F:metal ion binding"/>
    <property type="evidence" value="ECO:0007669"/>
    <property type="project" value="UniProtKB-KW"/>
</dbReference>
<gene>
    <name evidence="2" type="ORF">BUZ61_16470</name>
</gene>
<feature type="non-terminal residue" evidence="2">
    <location>
        <position position="45"/>
    </location>
</feature>
<sequence length="45" mass="5197">MSTVAFHTLGCKVNHYETEAIWQLFKDAGYDRVEFDTNADVFVIN</sequence>